<sequence>MTQPTATEPQCDMPGHPGPAGHVNSCQLCPGSPTYWRGKTDATPTEPACRWTKTPAEVKP</sequence>
<feature type="region of interest" description="Disordered" evidence="1">
    <location>
        <begin position="39"/>
        <end position="60"/>
    </location>
</feature>
<accession>A0ABX9CAB7</accession>
<keyword evidence="3" id="KW-1185">Reference proteome</keyword>
<comment type="caution">
    <text evidence="2">The sequence shown here is derived from an EMBL/GenBank/DDBJ whole genome shotgun (WGS) entry which is preliminary data.</text>
</comment>
<evidence type="ECO:0000313" key="3">
    <source>
        <dbReference type="Proteomes" id="UP000249334"/>
    </source>
</evidence>
<dbReference type="Proteomes" id="UP000249334">
    <property type="component" value="Unassembled WGS sequence"/>
</dbReference>
<organism evidence="2 3">
    <name type="scientific">Micromonospora saelicesensis</name>
    <dbReference type="NCBI Taxonomy" id="285676"/>
    <lineage>
        <taxon>Bacteria</taxon>
        <taxon>Bacillati</taxon>
        <taxon>Actinomycetota</taxon>
        <taxon>Actinomycetes</taxon>
        <taxon>Micromonosporales</taxon>
        <taxon>Micromonosporaceae</taxon>
        <taxon>Micromonospora</taxon>
    </lineage>
</organism>
<proteinExistence type="predicted"/>
<feature type="region of interest" description="Disordered" evidence="1">
    <location>
        <begin position="1"/>
        <end position="24"/>
    </location>
</feature>
<protein>
    <submittedName>
        <fullName evidence="2">Uncharacterized protein</fullName>
    </submittedName>
</protein>
<gene>
    <name evidence="2" type="ORF">GAR05_06129</name>
</gene>
<evidence type="ECO:0000256" key="1">
    <source>
        <dbReference type="SAM" id="MobiDB-lite"/>
    </source>
</evidence>
<evidence type="ECO:0000313" key="2">
    <source>
        <dbReference type="EMBL" id="RAN92637.1"/>
    </source>
</evidence>
<dbReference type="RefSeq" id="WP_112672329.1">
    <property type="nucleotide sequence ID" value="NZ_PXXW01000055.1"/>
</dbReference>
<name>A0ABX9CAB7_9ACTN</name>
<dbReference type="EMBL" id="PXXW01000055">
    <property type="protein sequence ID" value="RAN92637.1"/>
    <property type="molecule type" value="Genomic_DNA"/>
</dbReference>
<reference evidence="2 3" key="1">
    <citation type="submission" date="2018-03" db="EMBL/GenBank/DDBJ databases">
        <title>Genomic framework for the identification of Micromonospora saelicesensis and Micromonospora noduli.</title>
        <authorList>
            <person name="Riesco R."/>
            <person name="Trujillo M.E."/>
        </authorList>
    </citation>
    <scope>NUCLEOTIDE SEQUENCE [LARGE SCALE GENOMIC DNA]</scope>
    <source>
        <strain evidence="2 3">GAR05</strain>
    </source>
</reference>